<sequence length="64" mass="7427">MASLRGPIVVCWCPCRRYTGWRGCRGWRLQGVRWKSATPCRRPRVSLLLPSVGTWMISFFLVQS</sequence>
<reference evidence="1" key="1">
    <citation type="submission" date="2014-09" db="EMBL/GenBank/DDBJ databases">
        <authorList>
            <person name="Magalhaes I.L.F."/>
            <person name="Oliveira U."/>
            <person name="Santos F.R."/>
            <person name="Vidigal T.H.D.A."/>
            <person name="Brescovit A.D."/>
            <person name="Santos A.J."/>
        </authorList>
    </citation>
    <scope>NUCLEOTIDE SEQUENCE</scope>
    <source>
        <tissue evidence="1">Shoot tissue taken approximately 20 cm above the soil surface</tissue>
    </source>
</reference>
<dbReference type="EMBL" id="GBRH01224905">
    <property type="protein sequence ID" value="JAD72990.1"/>
    <property type="molecule type" value="Transcribed_RNA"/>
</dbReference>
<organism evidence="1">
    <name type="scientific">Arundo donax</name>
    <name type="common">Giant reed</name>
    <name type="synonym">Donax arundinaceus</name>
    <dbReference type="NCBI Taxonomy" id="35708"/>
    <lineage>
        <taxon>Eukaryota</taxon>
        <taxon>Viridiplantae</taxon>
        <taxon>Streptophyta</taxon>
        <taxon>Embryophyta</taxon>
        <taxon>Tracheophyta</taxon>
        <taxon>Spermatophyta</taxon>
        <taxon>Magnoliopsida</taxon>
        <taxon>Liliopsida</taxon>
        <taxon>Poales</taxon>
        <taxon>Poaceae</taxon>
        <taxon>PACMAD clade</taxon>
        <taxon>Arundinoideae</taxon>
        <taxon>Arundineae</taxon>
        <taxon>Arundo</taxon>
    </lineage>
</organism>
<accession>A0A0A9CHW4</accession>
<reference evidence="1" key="2">
    <citation type="journal article" date="2015" name="Data Brief">
        <title>Shoot transcriptome of the giant reed, Arundo donax.</title>
        <authorList>
            <person name="Barrero R.A."/>
            <person name="Guerrero F.D."/>
            <person name="Moolhuijzen P."/>
            <person name="Goolsby J.A."/>
            <person name="Tidwell J."/>
            <person name="Bellgard S.E."/>
            <person name="Bellgard M.I."/>
        </authorList>
    </citation>
    <scope>NUCLEOTIDE SEQUENCE</scope>
    <source>
        <tissue evidence="1">Shoot tissue taken approximately 20 cm above the soil surface</tissue>
    </source>
</reference>
<evidence type="ECO:0000313" key="1">
    <source>
        <dbReference type="EMBL" id="JAD72990.1"/>
    </source>
</evidence>
<proteinExistence type="predicted"/>
<protein>
    <submittedName>
        <fullName evidence="1">Uncharacterized protein</fullName>
    </submittedName>
</protein>
<dbReference type="AlphaFoldDB" id="A0A0A9CHW4"/>
<name>A0A0A9CHW4_ARUDO</name>